<accession>A0A318S9W1</accession>
<sequence length="213" mass="22704">MTIGTPEVLRELLDFFTPLAKVRRVLRGAAVLHAPAHPVLGANAAYVFDEQGAVRADTWYRAQGAPTVLASASSHPDGDEVLSLRVGTFRALPLASTIVAEQVSRLQVAIFAEVLCDAWNVPDWEEDVARALAAALEGRSDVTLYLAYEDRPVGALLERGGRAHLWGVTNEAALLPLLNAACELGGGEVRTSVPSEHPLALHAAAPVVFSRLT</sequence>
<comment type="caution">
    <text evidence="1">The sequence shown here is derived from an EMBL/GenBank/DDBJ whole genome shotgun (WGS) entry which is preliminary data.</text>
</comment>
<gene>
    <name evidence="1" type="ORF">DES52_10114</name>
</gene>
<dbReference type="OrthoDB" id="68880at2"/>
<evidence type="ECO:0000313" key="1">
    <source>
        <dbReference type="EMBL" id="PYE56210.1"/>
    </source>
</evidence>
<evidence type="ECO:0000313" key="2">
    <source>
        <dbReference type="Proteomes" id="UP000248326"/>
    </source>
</evidence>
<dbReference type="AlphaFoldDB" id="A0A318S9W1"/>
<protein>
    <submittedName>
        <fullName evidence="1">Uncharacterized protein</fullName>
    </submittedName>
</protein>
<name>A0A318S9W1_9DEIO</name>
<organism evidence="1 2">
    <name type="scientific">Deinococcus yavapaiensis KR-236</name>
    <dbReference type="NCBI Taxonomy" id="694435"/>
    <lineage>
        <taxon>Bacteria</taxon>
        <taxon>Thermotogati</taxon>
        <taxon>Deinococcota</taxon>
        <taxon>Deinococci</taxon>
        <taxon>Deinococcales</taxon>
        <taxon>Deinococcaceae</taxon>
        <taxon>Deinococcus</taxon>
    </lineage>
</organism>
<reference evidence="1 2" key="1">
    <citation type="submission" date="2018-06" db="EMBL/GenBank/DDBJ databases">
        <title>Genomic Encyclopedia of Type Strains, Phase IV (KMG-IV): sequencing the most valuable type-strain genomes for metagenomic binning, comparative biology and taxonomic classification.</title>
        <authorList>
            <person name="Goeker M."/>
        </authorList>
    </citation>
    <scope>NUCLEOTIDE SEQUENCE [LARGE SCALE GENOMIC DNA]</scope>
    <source>
        <strain evidence="1 2">DSM 18048</strain>
    </source>
</reference>
<dbReference type="EMBL" id="QJSX01000001">
    <property type="protein sequence ID" value="PYE56210.1"/>
    <property type="molecule type" value="Genomic_DNA"/>
</dbReference>
<proteinExistence type="predicted"/>
<dbReference type="RefSeq" id="WP_110884740.1">
    <property type="nucleotide sequence ID" value="NZ_QJSX01000001.1"/>
</dbReference>
<dbReference type="Proteomes" id="UP000248326">
    <property type="component" value="Unassembled WGS sequence"/>
</dbReference>
<keyword evidence="2" id="KW-1185">Reference proteome</keyword>